<keyword evidence="12" id="KW-1185">Reference proteome</keyword>
<dbReference type="AlphaFoldDB" id="A0A2T9YLU5"/>
<evidence type="ECO:0000313" key="12">
    <source>
        <dbReference type="Proteomes" id="UP000245699"/>
    </source>
</evidence>
<feature type="transmembrane region" description="Helical" evidence="10">
    <location>
        <begin position="163"/>
        <end position="184"/>
    </location>
</feature>
<dbReference type="EMBL" id="MBFT01000327">
    <property type="protein sequence ID" value="PVU93298.1"/>
    <property type="molecule type" value="Genomic_DNA"/>
</dbReference>
<feature type="transmembrane region" description="Helical" evidence="10">
    <location>
        <begin position="132"/>
        <end position="151"/>
    </location>
</feature>
<dbReference type="PANTHER" id="PTHR13205:SF15">
    <property type="entry name" value="DOLICHOL KINASE"/>
    <property type="match status" value="1"/>
</dbReference>
<evidence type="ECO:0000256" key="5">
    <source>
        <dbReference type="ARBA" id="ARBA00022692"/>
    </source>
</evidence>
<dbReference type="GO" id="GO:0043048">
    <property type="term" value="P:dolichyl monophosphate biosynthetic process"/>
    <property type="evidence" value="ECO:0007669"/>
    <property type="project" value="TreeGrafter"/>
</dbReference>
<evidence type="ECO:0000256" key="10">
    <source>
        <dbReference type="SAM" id="Phobius"/>
    </source>
</evidence>
<keyword evidence="5 10" id="KW-0812">Transmembrane</keyword>
<protein>
    <recommendedName>
        <fullName evidence="3">dolichol kinase</fullName>
        <ecNumber evidence="3">2.7.1.108</ecNumber>
    </recommendedName>
</protein>
<dbReference type="PANTHER" id="PTHR13205">
    <property type="entry name" value="TRANSMEMBRANE PROTEIN 15-RELATED"/>
    <property type="match status" value="1"/>
</dbReference>
<evidence type="ECO:0000256" key="4">
    <source>
        <dbReference type="ARBA" id="ARBA00022679"/>
    </source>
</evidence>
<feature type="transmembrane region" description="Helical" evidence="10">
    <location>
        <begin position="438"/>
        <end position="456"/>
    </location>
</feature>
<feature type="transmembrane region" description="Helical" evidence="10">
    <location>
        <begin position="399"/>
        <end position="418"/>
    </location>
</feature>
<dbReference type="Proteomes" id="UP000245699">
    <property type="component" value="Unassembled WGS sequence"/>
</dbReference>
<feature type="transmembrane region" description="Helical" evidence="10">
    <location>
        <begin position="196"/>
        <end position="219"/>
    </location>
</feature>
<evidence type="ECO:0000256" key="9">
    <source>
        <dbReference type="ARBA" id="ARBA00023136"/>
    </source>
</evidence>
<reference evidence="11 12" key="1">
    <citation type="journal article" date="2018" name="MBio">
        <title>Comparative Genomics Reveals the Core Gene Toolbox for the Fungus-Insect Symbiosis.</title>
        <authorList>
            <person name="Wang Y."/>
            <person name="Stata M."/>
            <person name="Wang W."/>
            <person name="Stajich J.E."/>
            <person name="White M.M."/>
            <person name="Moncalvo J.M."/>
        </authorList>
    </citation>
    <scope>NUCLEOTIDE SEQUENCE [LARGE SCALE GENOMIC DNA]</scope>
    <source>
        <strain evidence="11 12">AUS-77-4</strain>
    </source>
</reference>
<dbReference type="GO" id="GO:0005789">
    <property type="term" value="C:endoplasmic reticulum membrane"/>
    <property type="evidence" value="ECO:0007669"/>
    <property type="project" value="UniProtKB-SubCell"/>
</dbReference>
<evidence type="ECO:0000313" key="11">
    <source>
        <dbReference type="EMBL" id="PVU93298.1"/>
    </source>
</evidence>
<organism evidence="11 12">
    <name type="scientific">Furculomyces boomerangus</name>
    <dbReference type="NCBI Taxonomy" id="61424"/>
    <lineage>
        <taxon>Eukaryota</taxon>
        <taxon>Fungi</taxon>
        <taxon>Fungi incertae sedis</taxon>
        <taxon>Zoopagomycota</taxon>
        <taxon>Kickxellomycotina</taxon>
        <taxon>Harpellomycetes</taxon>
        <taxon>Harpellales</taxon>
        <taxon>Harpellaceae</taxon>
        <taxon>Furculomyces</taxon>
    </lineage>
</organism>
<dbReference type="OrthoDB" id="377083at2759"/>
<sequence length="508" mass="57435">MYIFDKLIDLNADLYNDLNILLKPILYIFLFLSIIGPLVSVFSKTNTLSETKRQASKSRLNDKNYKYDGKHHSFHPTLQNFYFGVPYFKHRPIADDGFVYAIILCPLIALSCIPVELLLTEFRKEETFRKRIYYRLTIFEVGVQLVTLLITTKVLLSNLELSFTFAEAVIVSQVFGISLFDFIYSVPNKGIVGTSYIVKTLIECIVLGIVLMSLLIYFFGKFGDGSQAANINSFVGSLGSTIIFTGIGFYIKVGRNPVLWLLEYVFMTRENAFILSYWSFLLVVSLLVYLKTPEKHKESKLGLVLHFKRKYFHLLAICLIVPSYFISMNFTSLGLGVGLLLMFLSEMMRIMRIGVVGRTVDKFYSTFTDEKDCGKVITSHFYLLFGCSFPIWLGGEGRLSIFSGVLVLGFSDAIASIAGNKYGKTKWFGSKKSVEGTLGFVLSLVVLCIFGETWLFPGNGEIVTVKVFWICLISVVIGTMEAVTLQNDNLVLPLTFYALYNLIFQSFV</sequence>
<evidence type="ECO:0000256" key="8">
    <source>
        <dbReference type="ARBA" id="ARBA00022989"/>
    </source>
</evidence>
<feature type="transmembrane region" description="Helical" evidence="10">
    <location>
        <begin position="98"/>
        <end position="120"/>
    </location>
</feature>
<dbReference type="InterPro" id="IPR032974">
    <property type="entry name" value="Polypren_kinase"/>
</dbReference>
<feature type="transmembrane region" description="Helical" evidence="10">
    <location>
        <begin position="311"/>
        <end position="327"/>
    </location>
</feature>
<gene>
    <name evidence="11" type="ORF">BB559_003346</name>
</gene>
<keyword evidence="4" id="KW-0808">Transferase</keyword>
<keyword evidence="9 10" id="KW-0472">Membrane</keyword>
<comment type="caution">
    <text evidence="11">The sequence shown here is derived from an EMBL/GenBank/DDBJ whole genome shotgun (WGS) entry which is preliminary data.</text>
</comment>
<comment type="similarity">
    <text evidence="2">Belongs to the polyprenol kinase family.</text>
</comment>
<feature type="transmembrane region" description="Helical" evidence="10">
    <location>
        <begin position="376"/>
        <end position="393"/>
    </location>
</feature>
<comment type="subcellular location">
    <subcellularLocation>
        <location evidence="1">Endoplasmic reticulum membrane</location>
        <topology evidence="1">Multi-pass membrane protein</topology>
    </subcellularLocation>
</comment>
<dbReference type="STRING" id="61424.A0A2T9YLU5"/>
<feature type="transmembrane region" description="Helical" evidence="10">
    <location>
        <begin position="231"/>
        <end position="251"/>
    </location>
</feature>
<proteinExistence type="inferred from homology"/>
<evidence type="ECO:0000256" key="2">
    <source>
        <dbReference type="ARBA" id="ARBA00010794"/>
    </source>
</evidence>
<dbReference type="EC" id="2.7.1.108" evidence="3"/>
<evidence type="ECO:0000256" key="3">
    <source>
        <dbReference type="ARBA" id="ARBA00012132"/>
    </source>
</evidence>
<name>A0A2T9YLU5_9FUNG</name>
<dbReference type="GO" id="GO:0004168">
    <property type="term" value="F:dolichol kinase activity"/>
    <property type="evidence" value="ECO:0007669"/>
    <property type="project" value="UniProtKB-EC"/>
</dbReference>
<feature type="transmembrane region" description="Helical" evidence="10">
    <location>
        <begin position="462"/>
        <end position="483"/>
    </location>
</feature>
<keyword evidence="6" id="KW-0418">Kinase</keyword>
<evidence type="ECO:0000256" key="7">
    <source>
        <dbReference type="ARBA" id="ARBA00022824"/>
    </source>
</evidence>
<feature type="transmembrane region" description="Helical" evidence="10">
    <location>
        <begin position="271"/>
        <end position="290"/>
    </location>
</feature>
<evidence type="ECO:0000256" key="1">
    <source>
        <dbReference type="ARBA" id="ARBA00004477"/>
    </source>
</evidence>
<keyword evidence="8 10" id="KW-1133">Transmembrane helix</keyword>
<accession>A0A2T9YLU5</accession>
<keyword evidence="7" id="KW-0256">Endoplasmic reticulum</keyword>
<evidence type="ECO:0000256" key="6">
    <source>
        <dbReference type="ARBA" id="ARBA00022777"/>
    </source>
</evidence>
<feature type="transmembrane region" description="Helical" evidence="10">
    <location>
        <begin position="20"/>
        <end position="43"/>
    </location>
</feature>